<accession>R1G4F9</accession>
<sequence>MDRHAIFRADLRDDIEAGIADGVVDPGLKPGDAAIAIIGQLRGIALPMLVEPSGVGYRSARRARSQKAILAGNSSSNRT</sequence>
<protein>
    <submittedName>
        <fullName evidence="1">TetR family transcriptional regulator</fullName>
    </submittedName>
</protein>
<name>R1G4F9_9PSEU</name>
<dbReference type="RefSeq" id="WP_003091319.1">
    <property type="nucleotide sequence ID" value="NZ_AOUO01000318.1"/>
</dbReference>
<dbReference type="EMBL" id="AOUO01000318">
    <property type="protein sequence ID" value="EOD66337.1"/>
    <property type="molecule type" value="Genomic_DNA"/>
</dbReference>
<dbReference type="InterPro" id="IPR036271">
    <property type="entry name" value="Tet_transcr_reg_TetR-rel_C_sf"/>
</dbReference>
<dbReference type="SUPFAM" id="SSF48498">
    <property type="entry name" value="Tetracyclin repressor-like, C-terminal domain"/>
    <property type="match status" value="1"/>
</dbReference>
<evidence type="ECO:0000313" key="1">
    <source>
        <dbReference type="EMBL" id="EOD66337.1"/>
    </source>
</evidence>
<dbReference type="Proteomes" id="UP000014139">
    <property type="component" value="Unassembled WGS sequence"/>
</dbReference>
<organism evidence="1 2">
    <name type="scientific">Amycolatopsis vancoresmycina DSM 44592</name>
    <dbReference type="NCBI Taxonomy" id="1292037"/>
    <lineage>
        <taxon>Bacteria</taxon>
        <taxon>Bacillati</taxon>
        <taxon>Actinomycetota</taxon>
        <taxon>Actinomycetes</taxon>
        <taxon>Pseudonocardiales</taxon>
        <taxon>Pseudonocardiaceae</taxon>
        <taxon>Amycolatopsis</taxon>
    </lineage>
</organism>
<dbReference type="OrthoDB" id="9806334at2"/>
<dbReference type="Gene3D" id="1.10.357.10">
    <property type="entry name" value="Tetracycline Repressor, domain 2"/>
    <property type="match status" value="1"/>
</dbReference>
<dbReference type="AlphaFoldDB" id="R1G4F9"/>
<gene>
    <name evidence="1" type="ORF">H480_21977</name>
</gene>
<comment type="caution">
    <text evidence="1">The sequence shown here is derived from an EMBL/GenBank/DDBJ whole genome shotgun (WGS) entry which is preliminary data.</text>
</comment>
<reference evidence="1 2" key="1">
    <citation type="submission" date="2013-02" db="EMBL/GenBank/DDBJ databases">
        <title>Draft genome sequence of Amycolatopsis vancoresmycina strain DSM 44592T.</title>
        <authorList>
            <person name="Kumar S."/>
            <person name="Kaur N."/>
            <person name="Kaur C."/>
            <person name="Raghava G.P.S."/>
            <person name="Mayilraj S."/>
        </authorList>
    </citation>
    <scope>NUCLEOTIDE SEQUENCE [LARGE SCALE GENOMIC DNA]</scope>
    <source>
        <strain evidence="1 2">DSM 44592</strain>
    </source>
</reference>
<keyword evidence="2" id="KW-1185">Reference proteome</keyword>
<proteinExistence type="predicted"/>
<evidence type="ECO:0000313" key="2">
    <source>
        <dbReference type="Proteomes" id="UP000014139"/>
    </source>
</evidence>